<sequence>MHTSDREPSDPSDETFNYYSGGCFIVPDARALDAKVEIMSIAPRPASAASPAARWLTPDQQRVWRTYLLGVARLDEYLDADLRKHGLDLGEYEILVCLEEVEGRQLRMSELADRVHQSRSRLTHTIARMERAGLVERLTCPTDRRGVWAHLTEAGYELLSAAAPGHVAAVRHAFLEAVGEEDFAAIGRAFTAVLEATEENRQDPA</sequence>
<name>A0A4R7J9M5_9ACTN</name>
<dbReference type="Pfam" id="PF01047">
    <property type="entry name" value="MarR"/>
    <property type="match status" value="1"/>
</dbReference>
<evidence type="ECO:0000313" key="3">
    <source>
        <dbReference type="Proteomes" id="UP000295371"/>
    </source>
</evidence>
<dbReference type="AlphaFoldDB" id="A0A4R7J9M5"/>
<dbReference type="PANTHER" id="PTHR33164:SF99">
    <property type="entry name" value="MARR FAMILY REGULATORY PROTEIN"/>
    <property type="match status" value="1"/>
</dbReference>
<keyword evidence="3" id="KW-1185">Reference proteome</keyword>
<evidence type="ECO:0000259" key="1">
    <source>
        <dbReference type="PROSITE" id="PS50995"/>
    </source>
</evidence>
<dbReference type="Proteomes" id="UP000295371">
    <property type="component" value="Unassembled WGS sequence"/>
</dbReference>
<dbReference type="PRINTS" id="PR00598">
    <property type="entry name" value="HTHMARR"/>
</dbReference>
<reference evidence="2 3" key="1">
    <citation type="submission" date="2019-03" db="EMBL/GenBank/DDBJ databases">
        <title>Genomic Encyclopedia of Archaeal and Bacterial Type Strains, Phase II (KMG-II): from individual species to whole genera.</title>
        <authorList>
            <person name="Goeker M."/>
        </authorList>
    </citation>
    <scope>NUCLEOTIDE SEQUENCE [LARGE SCALE GENOMIC DNA]</scope>
    <source>
        <strain evidence="2 3">DSM 24323</strain>
    </source>
</reference>
<organism evidence="2 3">
    <name type="scientific">Naumannella halotolerans</name>
    <dbReference type="NCBI Taxonomy" id="993414"/>
    <lineage>
        <taxon>Bacteria</taxon>
        <taxon>Bacillati</taxon>
        <taxon>Actinomycetota</taxon>
        <taxon>Actinomycetes</taxon>
        <taxon>Propionibacteriales</taxon>
        <taxon>Propionibacteriaceae</taxon>
        <taxon>Naumannella</taxon>
    </lineage>
</organism>
<dbReference type="Gene3D" id="1.10.10.10">
    <property type="entry name" value="Winged helix-like DNA-binding domain superfamily/Winged helix DNA-binding domain"/>
    <property type="match status" value="1"/>
</dbReference>
<dbReference type="GO" id="GO:0006950">
    <property type="term" value="P:response to stress"/>
    <property type="evidence" value="ECO:0007669"/>
    <property type="project" value="TreeGrafter"/>
</dbReference>
<comment type="caution">
    <text evidence="2">The sequence shown here is derived from an EMBL/GenBank/DDBJ whole genome shotgun (WGS) entry which is preliminary data.</text>
</comment>
<dbReference type="InterPro" id="IPR036388">
    <property type="entry name" value="WH-like_DNA-bd_sf"/>
</dbReference>
<dbReference type="EMBL" id="SOAW01000001">
    <property type="protein sequence ID" value="TDT34045.1"/>
    <property type="molecule type" value="Genomic_DNA"/>
</dbReference>
<dbReference type="GO" id="GO:0003677">
    <property type="term" value="F:DNA binding"/>
    <property type="evidence" value="ECO:0007669"/>
    <property type="project" value="UniProtKB-KW"/>
</dbReference>
<feature type="domain" description="HTH marR-type" evidence="1">
    <location>
        <begin position="60"/>
        <end position="195"/>
    </location>
</feature>
<dbReference type="GO" id="GO:0003700">
    <property type="term" value="F:DNA-binding transcription factor activity"/>
    <property type="evidence" value="ECO:0007669"/>
    <property type="project" value="InterPro"/>
</dbReference>
<dbReference type="SUPFAM" id="SSF46785">
    <property type="entry name" value="Winged helix' DNA-binding domain"/>
    <property type="match status" value="1"/>
</dbReference>
<accession>A0A4R7J9M5</accession>
<dbReference type="InterPro" id="IPR036390">
    <property type="entry name" value="WH_DNA-bd_sf"/>
</dbReference>
<dbReference type="PROSITE" id="PS50995">
    <property type="entry name" value="HTH_MARR_2"/>
    <property type="match status" value="1"/>
</dbReference>
<evidence type="ECO:0000313" key="2">
    <source>
        <dbReference type="EMBL" id="TDT34045.1"/>
    </source>
</evidence>
<protein>
    <submittedName>
        <fullName evidence="2">DNA-binding MarR family transcriptional regulator</fullName>
    </submittedName>
</protein>
<dbReference type="InterPro" id="IPR039422">
    <property type="entry name" value="MarR/SlyA-like"/>
</dbReference>
<dbReference type="SMART" id="SM00347">
    <property type="entry name" value="HTH_MARR"/>
    <property type="match status" value="1"/>
</dbReference>
<proteinExistence type="predicted"/>
<gene>
    <name evidence="2" type="ORF">CLV29_1690</name>
</gene>
<dbReference type="PANTHER" id="PTHR33164">
    <property type="entry name" value="TRANSCRIPTIONAL REGULATOR, MARR FAMILY"/>
    <property type="match status" value="1"/>
</dbReference>
<keyword evidence="2" id="KW-0238">DNA-binding</keyword>
<dbReference type="InterPro" id="IPR000835">
    <property type="entry name" value="HTH_MarR-typ"/>
</dbReference>